<dbReference type="OrthoDB" id="9793184at2"/>
<dbReference type="Pfam" id="PF07883">
    <property type="entry name" value="Cupin_2"/>
    <property type="match status" value="1"/>
</dbReference>
<organism evidence="2 3">
    <name type="scientific">Anaerosporomusa subterranea</name>
    <dbReference type="NCBI Taxonomy" id="1794912"/>
    <lineage>
        <taxon>Bacteria</taxon>
        <taxon>Bacillati</taxon>
        <taxon>Bacillota</taxon>
        <taxon>Negativicutes</taxon>
        <taxon>Acetonemataceae</taxon>
        <taxon>Anaerosporomusa</taxon>
    </lineage>
</organism>
<dbReference type="PANTHER" id="PTHR37694">
    <property type="entry name" value="SLR8022 PROTEIN"/>
    <property type="match status" value="1"/>
</dbReference>
<dbReference type="CDD" id="cd02230">
    <property type="entry name" value="cupin_HP0902-like"/>
    <property type="match status" value="1"/>
</dbReference>
<dbReference type="PANTHER" id="PTHR37694:SF1">
    <property type="entry name" value="SLR8022 PROTEIN"/>
    <property type="match status" value="1"/>
</dbReference>
<name>A0A154BM44_ANASB</name>
<evidence type="ECO:0000313" key="3">
    <source>
        <dbReference type="Proteomes" id="UP000076268"/>
    </source>
</evidence>
<evidence type="ECO:0000313" key="2">
    <source>
        <dbReference type="EMBL" id="KYZ74985.1"/>
    </source>
</evidence>
<gene>
    <name evidence="2" type="ORF">AXX12_15510</name>
</gene>
<accession>A0A154BM44</accession>
<protein>
    <submittedName>
        <fullName evidence="2">Cupin</fullName>
    </submittedName>
</protein>
<dbReference type="RefSeq" id="WP_066245521.1">
    <property type="nucleotide sequence ID" value="NZ_LSGP01000026.1"/>
</dbReference>
<dbReference type="EMBL" id="LSGP01000026">
    <property type="protein sequence ID" value="KYZ74985.1"/>
    <property type="molecule type" value="Genomic_DNA"/>
</dbReference>
<dbReference type="Gene3D" id="2.60.120.10">
    <property type="entry name" value="Jelly Rolls"/>
    <property type="match status" value="1"/>
</dbReference>
<dbReference type="InterPro" id="IPR011051">
    <property type="entry name" value="RmlC_Cupin_sf"/>
</dbReference>
<feature type="domain" description="Cupin type-2" evidence="1">
    <location>
        <begin position="43"/>
        <end position="108"/>
    </location>
</feature>
<reference evidence="2 3" key="1">
    <citation type="submission" date="2016-02" db="EMBL/GenBank/DDBJ databases">
        <title>Anaerosporomusa subterraneum gen. nov., sp. nov., a spore-forming obligate anaerobe isolated from saprolite.</title>
        <authorList>
            <person name="Choi J.K."/>
            <person name="Shah M."/>
            <person name="Yee N."/>
        </authorList>
    </citation>
    <scope>NUCLEOTIDE SEQUENCE [LARGE SCALE GENOMIC DNA]</scope>
    <source>
        <strain evidence="2 3">RU4</strain>
    </source>
</reference>
<dbReference type="InterPro" id="IPR014710">
    <property type="entry name" value="RmlC-like_jellyroll"/>
</dbReference>
<evidence type="ECO:0000259" key="1">
    <source>
        <dbReference type="Pfam" id="PF07883"/>
    </source>
</evidence>
<dbReference type="SUPFAM" id="SSF51182">
    <property type="entry name" value="RmlC-like cupins"/>
    <property type="match status" value="1"/>
</dbReference>
<dbReference type="AlphaFoldDB" id="A0A154BM44"/>
<comment type="caution">
    <text evidence="2">The sequence shown here is derived from an EMBL/GenBank/DDBJ whole genome shotgun (WGS) entry which is preliminary data.</text>
</comment>
<dbReference type="InterPro" id="IPR013096">
    <property type="entry name" value="Cupin_2"/>
</dbReference>
<dbReference type="STRING" id="1794912.AXX12_15510"/>
<sequence>MEKKFIKNIAFSEALTLESLVEYQEGRVVSLTLVQNDAMSMTLFAFAQGEGISTHSAPGDALVYIIDGQARISIGDKTIDAKAGQTVVMPSNVPHGLDATENFKMLLVVSFK</sequence>
<dbReference type="Proteomes" id="UP000076268">
    <property type="component" value="Unassembled WGS sequence"/>
</dbReference>
<keyword evidence="3" id="KW-1185">Reference proteome</keyword>
<proteinExistence type="predicted"/>